<evidence type="ECO:0000256" key="3">
    <source>
        <dbReference type="ARBA" id="ARBA00022448"/>
    </source>
</evidence>
<dbReference type="Proteomes" id="UP000006286">
    <property type="component" value="Chromosome"/>
</dbReference>
<organism evidence="16 17">
    <name type="scientific">Alcanivorax dieselolei (strain DSM 16502 / CGMCC 1.3690 / MCCC 1A00001 / B-5)</name>
    <name type="common">Alloalcanivorax dieselolei</name>
    <dbReference type="NCBI Taxonomy" id="930169"/>
    <lineage>
        <taxon>Bacteria</taxon>
        <taxon>Pseudomonadati</taxon>
        <taxon>Pseudomonadota</taxon>
        <taxon>Gammaproteobacteria</taxon>
        <taxon>Oceanospirillales</taxon>
        <taxon>Alcanivoracaceae</taxon>
        <taxon>Alloalcanivorax</taxon>
    </lineage>
</organism>
<dbReference type="InterPro" id="IPR010105">
    <property type="entry name" value="TonB_sidphr_rcpt"/>
</dbReference>
<evidence type="ECO:0000256" key="7">
    <source>
        <dbReference type="ARBA" id="ARBA00023004"/>
    </source>
</evidence>
<dbReference type="InterPro" id="IPR000531">
    <property type="entry name" value="Beta-barrel_TonB"/>
</dbReference>
<evidence type="ECO:0000256" key="6">
    <source>
        <dbReference type="ARBA" id="ARBA00022692"/>
    </source>
</evidence>
<dbReference type="EMBL" id="CP003466">
    <property type="protein sequence ID" value="AFT69504.1"/>
    <property type="molecule type" value="Genomic_DNA"/>
</dbReference>
<name>K0C7P5_ALCDB</name>
<dbReference type="InterPro" id="IPR011662">
    <property type="entry name" value="Secretin/TonB_short_N"/>
</dbReference>
<dbReference type="Gene3D" id="3.55.50.30">
    <property type="match status" value="1"/>
</dbReference>
<dbReference type="STRING" id="930169.B5T_01221"/>
<dbReference type="GO" id="GO:0015891">
    <property type="term" value="P:siderophore transport"/>
    <property type="evidence" value="ECO:0007669"/>
    <property type="project" value="InterPro"/>
</dbReference>
<keyword evidence="8 13" id="KW-0798">TonB box</keyword>
<keyword evidence="7" id="KW-0408">Iron</keyword>
<dbReference type="InterPro" id="IPR036942">
    <property type="entry name" value="Beta-barrel_TonB_sf"/>
</dbReference>
<evidence type="ECO:0000259" key="15">
    <source>
        <dbReference type="SMART" id="SM00965"/>
    </source>
</evidence>
<evidence type="ECO:0000256" key="5">
    <source>
        <dbReference type="ARBA" id="ARBA00022496"/>
    </source>
</evidence>
<comment type="subcellular location">
    <subcellularLocation>
        <location evidence="1 12">Cell outer membrane</location>
        <topology evidence="1 12">Multi-pass membrane protein</topology>
    </subcellularLocation>
</comment>
<feature type="chain" id="PRO_5003829855" evidence="14">
    <location>
        <begin position="34"/>
        <end position="790"/>
    </location>
</feature>
<dbReference type="Gene3D" id="2.40.170.20">
    <property type="entry name" value="TonB-dependent receptor, beta-barrel domain"/>
    <property type="match status" value="1"/>
</dbReference>
<sequence length="790" mass="86848">MSYTSSLKGARKLQGLALCLAIGVMLLPLSSHADSNAQASTRAGQSYRVPAGPLSQVLNQFAAQAGIALSFDAGQIGDLASPGLNGHYTVKQGFDQLLSGTGQTAQRQSNGDYVIKALAQNTLEAVTVTGGTGSSARAVSTERTRAYTPEEISSTTKLRLSPRETPQIVNVITHQMAEDFGAQDMEDILNMAPGVSVGHTDDDRRSYTARGYAMAVQYDGLPSNSGIDGGVVAGPDSALLDSTEVLLGAAGLMNGAGQPGGVINMNYKRPTRQYQASAELTAGRWDLRRMVVDVSGGLTDSNRLRARVVAVDQDEESFRDFEKEKRKVFYAVLEGDLTDRTVLSLSIQKQDIYDNVTDRSGLPADNDGNDMDWSRSTFLAPSWNRWDKYATTYRARVEQQLPSDWQLIVQASTMKSEADWLFGTLSSFDSDTGDATFNRWGQHNKETSDDAELYLRGPLELFGRSHELVFGGNWTERLWNGKTGDGTDYNTNLYTFDPDSSVPTPEITLDSPLNDQITRQYGGYAAGQFTLTDRLKAIIGSRLSWYHYSYSGTERDENNVVTPYMALTYELNSWASAYASYTDIFNPQSAKDTSGNTLEPEVGVSYEIGLKGEFYDGLLNASLTAFRVRKDNEALIISSIPFDANNACGGWCYQANGKTTTNGFDMELSGRITESIQVMGGFTQYRKDDNDETVRITKLSGSYTPPSQKWSTGISIDNSTKSYGQWGMSQDARTLVGAFGRYRINRQLEVALNLHNLLDEKYYANAIDSGYGRQYWGEPRSWTASLRGKW</sequence>
<protein>
    <submittedName>
        <fullName evidence="16">TonB-dependent siderophore receptor</fullName>
    </submittedName>
</protein>
<keyword evidence="10 16" id="KW-0675">Receptor</keyword>
<dbReference type="PATRIC" id="fig|930169.3.peg.1204"/>
<gene>
    <name evidence="16" type="ordered locus">B5T_01221</name>
</gene>
<dbReference type="SUPFAM" id="SSF56935">
    <property type="entry name" value="Porins"/>
    <property type="match status" value="1"/>
</dbReference>
<keyword evidence="5" id="KW-0406">Ion transport</keyword>
<dbReference type="PANTHER" id="PTHR32552">
    <property type="entry name" value="FERRICHROME IRON RECEPTOR-RELATED"/>
    <property type="match status" value="1"/>
</dbReference>
<dbReference type="OrthoDB" id="8663017at2"/>
<dbReference type="InterPro" id="IPR037066">
    <property type="entry name" value="Plug_dom_sf"/>
</dbReference>
<evidence type="ECO:0000256" key="2">
    <source>
        <dbReference type="ARBA" id="ARBA00009810"/>
    </source>
</evidence>
<keyword evidence="14" id="KW-0732">Signal</keyword>
<dbReference type="Gene3D" id="2.170.130.10">
    <property type="entry name" value="TonB-dependent receptor, plug domain"/>
    <property type="match status" value="1"/>
</dbReference>
<evidence type="ECO:0000256" key="10">
    <source>
        <dbReference type="ARBA" id="ARBA00023170"/>
    </source>
</evidence>
<feature type="domain" description="Secretin/TonB short N-terminal" evidence="15">
    <location>
        <begin position="67"/>
        <end position="118"/>
    </location>
</feature>
<dbReference type="GO" id="GO:0009279">
    <property type="term" value="C:cell outer membrane"/>
    <property type="evidence" value="ECO:0007669"/>
    <property type="project" value="UniProtKB-SubCell"/>
</dbReference>
<evidence type="ECO:0000256" key="1">
    <source>
        <dbReference type="ARBA" id="ARBA00004571"/>
    </source>
</evidence>
<keyword evidence="6 12" id="KW-0812">Transmembrane</keyword>
<dbReference type="SMART" id="SM00965">
    <property type="entry name" value="STN"/>
    <property type="match status" value="1"/>
</dbReference>
<keyword evidence="9 12" id="KW-0472">Membrane</keyword>
<evidence type="ECO:0000256" key="11">
    <source>
        <dbReference type="ARBA" id="ARBA00023237"/>
    </source>
</evidence>
<evidence type="ECO:0000313" key="17">
    <source>
        <dbReference type="Proteomes" id="UP000006286"/>
    </source>
</evidence>
<dbReference type="KEGG" id="adi:B5T_01221"/>
<dbReference type="AlphaFoldDB" id="K0C7P5"/>
<dbReference type="Pfam" id="PF00593">
    <property type="entry name" value="TonB_dep_Rec_b-barrel"/>
    <property type="match status" value="1"/>
</dbReference>
<dbReference type="eggNOG" id="COG4773">
    <property type="taxonomic scope" value="Bacteria"/>
</dbReference>
<keyword evidence="11 12" id="KW-0998">Cell outer membrane</keyword>
<evidence type="ECO:0000256" key="9">
    <source>
        <dbReference type="ARBA" id="ARBA00023136"/>
    </source>
</evidence>
<feature type="signal peptide" evidence="14">
    <location>
        <begin position="1"/>
        <end position="33"/>
    </location>
</feature>
<dbReference type="Pfam" id="PF07660">
    <property type="entry name" value="STN"/>
    <property type="match status" value="1"/>
</dbReference>
<dbReference type="InterPro" id="IPR039426">
    <property type="entry name" value="TonB-dep_rcpt-like"/>
</dbReference>
<dbReference type="InterPro" id="IPR012910">
    <property type="entry name" value="Plug_dom"/>
</dbReference>
<evidence type="ECO:0000313" key="16">
    <source>
        <dbReference type="EMBL" id="AFT69504.1"/>
    </source>
</evidence>
<accession>K0C7P5</accession>
<dbReference type="CDD" id="cd01347">
    <property type="entry name" value="ligand_gated_channel"/>
    <property type="match status" value="1"/>
</dbReference>
<keyword evidence="17" id="KW-1185">Reference proteome</keyword>
<dbReference type="PANTHER" id="PTHR32552:SF74">
    <property type="entry name" value="HYDROXAMATE SIDEROPHORE RECEPTOR FHUE"/>
    <property type="match status" value="1"/>
</dbReference>
<reference evidence="16 17" key="1">
    <citation type="journal article" date="2012" name="J. Bacteriol.">
        <title>Complete genome sequence of Alcanivorax dieselolei type strain B5.</title>
        <authorList>
            <person name="Lai Q."/>
            <person name="Li W."/>
            <person name="Shao Z."/>
        </authorList>
    </citation>
    <scope>NUCLEOTIDE SEQUENCE [LARGE SCALE GENOMIC DNA]</scope>
    <source>
        <strain evidence="17">DSM 16502 / CGMCC 1.3690 / B-5</strain>
    </source>
</reference>
<dbReference type="GO" id="GO:0038023">
    <property type="term" value="F:signaling receptor activity"/>
    <property type="evidence" value="ECO:0007669"/>
    <property type="project" value="InterPro"/>
</dbReference>
<dbReference type="HOGENOM" id="CLU_008287_9_3_6"/>
<evidence type="ECO:0000256" key="12">
    <source>
        <dbReference type="PROSITE-ProRule" id="PRU01360"/>
    </source>
</evidence>
<dbReference type="NCBIfam" id="TIGR01783">
    <property type="entry name" value="TonB-siderophor"/>
    <property type="match status" value="1"/>
</dbReference>
<evidence type="ECO:0000256" key="14">
    <source>
        <dbReference type="SAM" id="SignalP"/>
    </source>
</evidence>
<proteinExistence type="inferred from homology"/>
<evidence type="ECO:0000256" key="4">
    <source>
        <dbReference type="ARBA" id="ARBA00022452"/>
    </source>
</evidence>
<dbReference type="Pfam" id="PF07715">
    <property type="entry name" value="Plug"/>
    <property type="match status" value="1"/>
</dbReference>
<keyword evidence="4 12" id="KW-1134">Transmembrane beta strand</keyword>
<comment type="similarity">
    <text evidence="2 12 13">Belongs to the TonB-dependent receptor family.</text>
</comment>
<dbReference type="PROSITE" id="PS52016">
    <property type="entry name" value="TONB_DEPENDENT_REC_3"/>
    <property type="match status" value="1"/>
</dbReference>
<dbReference type="RefSeq" id="WP_014993585.1">
    <property type="nucleotide sequence ID" value="NC_018691.1"/>
</dbReference>
<keyword evidence="3 12" id="KW-0813">Transport</keyword>
<evidence type="ECO:0000256" key="8">
    <source>
        <dbReference type="ARBA" id="ARBA00023077"/>
    </source>
</evidence>
<keyword evidence="5" id="KW-0410">Iron transport</keyword>
<evidence type="ECO:0000256" key="13">
    <source>
        <dbReference type="RuleBase" id="RU003357"/>
    </source>
</evidence>
<dbReference type="GO" id="GO:0015344">
    <property type="term" value="F:siderophore uptake transmembrane transporter activity"/>
    <property type="evidence" value="ECO:0007669"/>
    <property type="project" value="TreeGrafter"/>
</dbReference>